<dbReference type="EMBL" id="BQFW01000001">
    <property type="protein sequence ID" value="GJJ68273.1"/>
    <property type="molecule type" value="Genomic_DNA"/>
</dbReference>
<feature type="compositionally biased region" description="Low complexity" evidence="3">
    <location>
        <begin position="882"/>
        <end position="909"/>
    </location>
</feature>
<dbReference type="InterPro" id="IPR002885">
    <property type="entry name" value="PPR_rpt"/>
</dbReference>
<keyword evidence="5" id="KW-1185">Reference proteome</keyword>
<dbReference type="PANTHER" id="PTHR47936:SF1">
    <property type="entry name" value="PENTATRICOPEPTIDE REPEAT-CONTAINING PROTEIN GUN1, CHLOROPLASTIC"/>
    <property type="match status" value="1"/>
</dbReference>
<feature type="region of interest" description="Disordered" evidence="3">
    <location>
        <begin position="119"/>
        <end position="171"/>
    </location>
</feature>
<feature type="compositionally biased region" description="Polar residues" evidence="3">
    <location>
        <begin position="1079"/>
        <end position="1089"/>
    </location>
</feature>
<feature type="region of interest" description="Disordered" evidence="3">
    <location>
        <begin position="877"/>
        <end position="911"/>
    </location>
</feature>
<feature type="compositionally biased region" description="Low complexity" evidence="3">
    <location>
        <begin position="131"/>
        <end position="143"/>
    </location>
</feature>
<feature type="repeat" description="PPR" evidence="2">
    <location>
        <begin position="514"/>
        <end position="548"/>
    </location>
</feature>
<evidence type="ECO:0000256" key="3">
    <source>
        <dbReference type="SAM" id="MobiDB-lite"/>
    </source>
</evidence>
<protein>
    <recommendedName>
        <fullName evidence="6">Pentacotripeptide-repeat region of PRORP domain-containing protein</fullName>
    </recommendedName>
</protein>
<feature type="compositionally biased region" description="Polar residues" evidence="3">
    <location>
        <begin position="144"/>
        <end position="167"/>
    </location>
</feature>
<proteinExistence type="predicted"/>
<dbReference type="PANTHER" id="PTHR47936">
    <property type="entry name" value="PPR_LONG DOMAIN-CONTAINING PROTEIN"/>
    <property type="match status" value="1"/>
</dbReference>
<reference evidence="4" key="1">
    <citation type="submission" date="2021-11" db="EMBL/GenBank/DDBJ databases">
        <authorList>
            <person name="Herlambang A."/>
            <person name="Guo Y."/>
            <person name="Takashima Y."/>
            <person name="Nishizawa T."/>
        </authorList>
    </citation>
    <scope>NUCLEOTIDE SEQUENCE</scope>
    <source>
        <strain evidence="4">E1425</strain>
    </source>
</reference>
<feature type="repeat" description="PPR" evidence="2">
    <location>
        <begin position="1012"/>
        <end position="1046"/>
    </location>
</feature>
<name>A0A9P3LRU1_9FUNG</name>
<keyword evidence="1" id="KW-0677">Repeat</keyword>
<feature type="region of interest" description="Disordered" evidence="3">
    <location>
        <begin position="1076"/>
        <end position="1107"/>
    </location>
</feature>
<dbReference type="Gene3D" id="1.25.40.10">
    <property type="entry name" value="Tetratricopeptide repeat domain"/>
    <property type="match status" value="4"/>
</dbReference>
<dbReference type="Pfam" id="PF13812">
    <property type="entry name" value="PPR_3"/>
    <property type="match status" value="2"/>
</dbReference>
<feature type="repeat" description="PPR" evidence="2">
    <location>
        <begin position="977"/>
        <end position="1011"/>
    </location>
</feature>
<dbReference type="AlphaFoldDB" id="A0A9P3LRU1"/>
<evidence type="ECO:0000256" key="1">
    <source>
        <dbReference type="ARBA" id="ARBA00022737"/>
    </source>
</evidence>
<feature type="region of interest" description="Disordered" evidence="3">
    <location>
        <begin position="11"/>
        <end position="43"/>
    </location>
</feature>
<dbReference type="PROSITE" id="PS51375">
    <property type="entry name" value="PPR"/>
    <property type="match status" value="4"/>
</dbReference>
<dbReference type="Pfam" id="PF13041">
    <property type="entry name" value="PPR_2"/>
    <property type="match status" value="1"/>
</dbReference>
<evidence type="ECO:0000256" key="2">
    <source>
        <dbReference type="PROSITE-ProRule" id="PRU00708"/>
    </source>
</evidence>
<comment type="caution">
    <text evidence="4">The sequence shown here is derived from an EMBL/GenBank/DDBJ whole genome shotgun (WGS) entry which is preliminary data.</text>
</comment>
<evidence type="ECO:0000313" key="4">
    <source>
        <dbReference type="EMBL" id="GJJ68273.1"/>
    </source>
</evidence>
<dbReference type="InterPro" id="IPR011990">
    <property type="entry name" value="TPR-like_helical_dom_sf"/>
</dbReference>
<dbReference type="OrthoDB" id="185373at2759"/>
<dbReference type="Proteomes" id="UP000827284">
    <property type="component" value="Unassembled WGS sequence"/>
</dbReference>
<evidence type="ECO:0000313" key="5">
    <source>
        <dbReference type="Proteomes" id="UP000827284"/>
    </source>
</evidence>
<reference evidence="4" key="2">
    <citation type="journal article" date="2022" name="Microbiol. Resour. Announc.">
        <title>Whole-Genome Sequence of Entomortierella parvispora E1425, a Mucoromycotan Fungus Associated with Burkholderiaceae-Related Endosymbiotic Bacteria.</title>
        <authorList>
            <person name="Herlambang A."/>
            <person name="Guo Y."/>
            <person name="Takashima Y."/>
            <person name="Narisawa K."/>
            <person name="Ohta H."/>
            <person name="Nishizawa T."/>
        </authorList>
    </citation>
    <scope>NUCLEOTIDE SEQUENCE</scope>
    <source>
        <strain evidence="4">E1425</strain>
    </source>
</reference>
<dbReference type="NCBIfam" id="TIGR00756">
    <property type="entry name" value="PPR"/>
    <property type="match status" value="1"/>
</dbReference>
<evidence type="ECO:0008006" key="6">
    <source>
        <dbReference type="Google" id="ProtNLM"/>
    </source>
</evidence>
<gene>
    <name evidence="4" type="ORF">EMPS_00619</name>
</gene>
<sequence>MSSRLILRNCSPSASPRARRATQPSKQYPRQCAFHHGSGSSRSGDLWRRFFSGSGFKNSTTIHPVFVSKTSIALVASQTYKSNRLLTTSTLAGLDRPVYSIQHPPTSSYASYSISRTPALSSAVRPPQKPRTSIRQSSTSTQSPLDPNAQSSQWQFPNPSGNRTNWVPASERNFQGPLPLPIALKTFKPAPFIPKAPHTTSEPPRAIPQLTFPPPPVVLGSRPLYYLAKRFPILAEQELQRMSKRTALDYSSFIIGAMSTSYPSATTIRAVLRQFRMFLRESTQKSAGSNKSELRFQQDPSMELPRTRIWTQAIRGMIWLKQYRRARVAIHTMQRLGLKPTGYAWRGICRGWIEQGELDQAEALALKVFTRPEISHDYQLDERPYYFTDMQAERRGDSAGRPLNRSPMSPNSAPLFLVVEALAECGEMERARHLFDMIPEQEMTDLLTSDMVAGYLRAGQQNKAQEVIRVMARCGVKPTAIVFNPIVEHATKHVGMAAAEDLVEDMVKLGLFLNLYTYKILVHGYLLAGRGDKAIGCIDRLHASGIEPDRALGRILLRGLWHQGESRRGDYGPSKICEINRMESQDDVRLLDEDVAVGPGWSQRCLEWVHAGQLELAEEALHLALNRPDSKLDSEIVSVIKAFTERNEMRRARHWFDEFATRISDGPISQSGVEVELMNHMVEGYIQAHQPKAAEHIIGVMSQRGIQPTVQTINMILRWSTLQANMEAAEALVQRMGDTGIEPDTQTFEILCEGYAARGSTESFRACLARMKEAKVSEPVQGSFLAELCQDLLGLPPVRKDSEQFLKPSASLASTDPVHSNALATLCTRWVEQGQLSKAEDFVNQLRENTFVPKSKIPYKALIQGWIQQSQRNDLSPSLLKNASSSADSSPDTTNASSVPPASVSVKNSKSLDREQQLLKGSIDNMRRARSWFNLVPESERTLDMFNDMVGGYMALGLEHESDGIVQWMAASKIKPDVHTYNHILEHMTKKLDMPAAESLVQKMQRGGIEPNTTTWNSLIRGYVIRGQLSQALVCLGRMTGKDLSIHLPVSKAKSSRKKEVIATYDKEILEAVVEEDTTQAQDDQNYQPRASRGSSRSDSESKPVMSQLEPDHITEQLILAGFGAEVEPVQGQGDYSRALELYRDRVERQDHQERQLLQRLDSLMGKRDGEDLGEEDWILNHLDVVQELGESVTELGMTDLDWKNALKWEEMMEVEKARERELSGRS</sequence>
<feature type="repeat" description="PPR" evidence="2">
    <location>
        <begin position="674"/>
        <end position="708"/>
    </location>
</feature>
<accession>A0A9P3LRU1</accession>
<dbReference type="GO" id="GO:0031930">
    <property type="term" value="P:mitochondria-nucleus signaling pathway"/>
    <property type="evidence" value="ECO:0007669"/>
    <property type="project" value="TreeGrafter"/>
</dbReference>
<organism evidence="4 5">
    <name type="scientific">Entomortierella parvispora</name>
    <dbReference type="NCBI Taxonomy" id="205924"/>
    <lineage>
        <taxon>Eukaryota</taxon>
        <taxon>Fungi</taxon>
        <taxon>Fungi incertae sedis</taxon>
        <taxon>Mucoromycota</taxon>
        <taxon>Mortierellomycotina</taxon>
        <taxon>Mortierellomycetes</taxon>
        <taxon>Mortierellales</taxon>
        <taxon>Mortierellaceae</taxon>
        <taxon>Entomortierella</taxon>
    </lineage>
</organism>